<dbReference type="OrthoDB" id="193829at2"/>
<reference evidence="3" key="1">
    <citation type="submission" date="2015-07" db="EMBL/GenBank/DDBJ databases">
        <title>Draft genome sequence of a Pseudoalteromonas rubra strain, OCN096, isolated from Kaneohe Bay, Oahu, Hawaii.</title>
        <authorList>
            <person name="Beurmann S."/>
            <person name="Ushijima B."/>
            <person name="Belcaid M."/>
            <person name="Callahan S.M."/>
            <person name="Aeby G.S."/>
        </authorList>
    </citation>
    <scope>NUCLEOTIDE SEQUENCE [LARGE SCALE GENOMIC DNA]</scope>
    <source>
        <strain evidence="3">OCN096</strain>
    </source>
</reference>
<dbReference type="EMBL" id="LFZX01000038">
    <property type="protein sequence ID" value="KNC68033.1"/>
    <property type="molecule type" value="Genomic_DNA"/>
</dbReference>
<sequence length="359" mass="40766">MKRLLSLLVLILVVSGCASTKKTAFIESSASVYEANKKVEYVLNNPNENAFLNLIDRHASETYVKNELGIDDPKFALKSAFVSAGAMMGLSSFDHIFYTHSREQGDYWVSQYIFSYDNGTFALVDITLTKQGYKLVDVNNRSYRSSVVRFFAQYDQQIEAAGHEEVVTAITDLMEKKESQLALEKYQQLPSELKSLPIVHETLFRSIETCDGKQHQELCKTLLQEGDQAYQGLFEANLYRTMGQYEQALTKFEQLPEDIRFSPPILMEKAMVLAHLGQKREAFGIALDALYRNASGAYGYLIMLQVAFITGEHDAAVELLTFMKDIFEIQFSEQELADISNSENFMSSTQYAQFKQAYL</sequence>
<dbReference type="InterPro" id="IPR011990">
    <property type="entry name" value="TPR-like_helical_dom_sf"/>
</dbReference>
<dbReference type="PROSITE" id="PS51257">
    <property type="entry name" value="PROKAR_LIPOPROTEIN"/>
    <property type="match status" value="1"/>
</dbReference>
<evidence type="ECO:0000313" key="2">
    <source>
        <dbReference type="EMBL" id="KNC68033.1"/>
    </source>
</evidence>
<name>A0A0L0EVX5_9GAMM</name>
<organism evidence="2 3">
    <name type="scientific">Pseudoalteromonas rubra</name>
    <dbReference type="NCBI Taxonomy" id="43658"/>
    <lineage>
        <taxon>Bacteria</taxon>
        <taxon>Pseudomonadati</taxon>
        <taxon>Pseudomonadota</taxon>
        <taxon>Gammaproteobacteria</taxon>
        <taxon>Alteromonadales</taxon>
        <taxon>Pseudoalteromonadaceae</taxon>
        <taxon>Pseudoalteromonas</taxon>
    </lineage>
</organism>
<accession>A0A0L0EVX5</accession>
<comment type="caution">
    <text evidence="2">The sequence shown here is derived from an EMBL/GenBank/DDBJ whole genome shotgun (WGS) entry which is preliminary data.</text>
</comment>
<dbReference type="Gene3D" id="1.25.40.10">
    <property type="entry name" value="Tetratricopeptide repeat domain"/>
    <property type="match status" value="1"/>
</dbReference>
<dbReference type="PATRIC" id="fig|43658.6.peg.1763"/>
<feature type="chain" id="PRO_5005538433" description="Tetratricopeptide repeat protein" evidence="1">
    <location>
        <begin position="21"/>
        <end position="359"/>
    </location>
</feature>
<gene>
    <name evidence="2" type="ORF">AC626_07150</name>
</gene>
<evidence type="ECO:0000256" key="1">
    <source>
        <dbReference type="SAM" id="SignalP"/>
    </source>
</evidence>
<proteinExistence type="predicted"/>
<dbReference type="Proteomes" id="UP000036850">
    <property type="component" value="Unassembled WGS sequence"/>
</dbReference>
<dbReference type="SUPFAM" id="SSF48452">
    <property type="entry name" value="TPR-like"/>
    <property type="match status" value="1"/>
</dbReference>
<keyword evidence="1" id="KW-0732">Signal</keyword>
<feature type="signal peptide" evidence="1">
    <location>
        <begin position="1"/>
        <end position="20"/>
    </location>
</feature>
<evidence type="ECO:0000313" key="3">
    <source>
        <dbReference type="Proteomes" id="UP000036850"/>
    </source>
</evidence>
<dbReference type="AlphaFoldDB" id="A0A0L0EVX5"/>
<evidence type="ECO:0008006" key="4">
    <source>
        <dbReference type="Google" id="ProtNLM"/>
    </source>
</evidence>
<protein>
    <recommendedName>
        <fullName evidence="4">Tetratricopeptide repeat protein</fullName>
    </recommendedName>
</protein>